<sequence>MLYQIKVPPQQLEDWLMRFQESSQCTPAALMFGRELRTPVDLVFGSPPEPEIAGGHEMDYFQRLREHLRVVHDYTRQVQASSGVRQKRAYDSHCRGQPFQPGDKVWVYCPDRKKGISPKLCSHWRGPAEVVARLSDVVYRTDYLSKPPKFICLPDAQFANVVNLVT</sequence>
<dbReference type="Proteomes" id="UP001497482">
    <property type="component" value="Chromosome 17"/>
</dbReference>
<reference evidence="1 2" key="1">
    <citation type="submission" date="2024-04" db="EMBL/GenBank/DDBJ databases">
        <authorList>
            <person name="Waldvogel A.-M."/>
            <person name="Schoenle A."/>
        </authorList>
    </citation>
    <scope>NUCLEOTIDE SEQUENCE [LARGE SCALE GENOMIC DNA]</scope>
</reference>
<proteinExistence type="predicted"/>
<dbReference type="AlphaFoldDB" id="A0AAV2KG84"/>
<protein>
    <submittedName>
        <fullName evidence="1">Uncharacterized protein</fullName>
    </submittedName>
</protein>
<keyword evidence="2" id="KW-1185">Reference proteome</keyword>
<name>A0AAV2KG84_KNICA</name>
<accession>A0AAV2KG84</accession>
<gene>
    <name evidence="1" type="ORF">KC01_LOCUS16935</name>
</gene>
<evidence type="ECO:0000313" key="2">
    <source>
        <dbReference type="Proteomes" id="UP001497482"/>
    </source>
</evidence>
<evidence type="ECO:0000313" key="1">
    <source>
        <dbReference type="EMBL" id="CAL1586954.1"/>
    </source>
</evidence>
<dbReference type="EMBL" id="OZ035839">
    <property type="protein sequence ID" value="CAL1586954.1"/>
    <property type="molecule type" value="Genomic_DNA"/>
</dbReference>
<organism evidence="1 2">
    <name type="scientific">Knipowitschia caucasica</name>
    <name type="common">Caucasian dwarf goby</name>
    <name type="synonym">Pomatoschistus caucasicus</name>
    <dbReference type="NCBI Taxonomy" id="637954"/>
    <lineage>
        <taxon>Eukaryota</taxon>
        <taxon>Metazoa</taxon>
        <taxon>Chordata</taxon>
        <taxon>Craniata</taxon>
        <taxon>Vertebrata</taxon>
        <taxon>Euteleostomi</taxon>
        <taxon>Actinopterygii</taxon>
        <taxon>Neopterygii</taxon>
        <taxon>Teleostei</taxon>
        <taxon>Neoteleostei</taxon>
        <taxon>Acanthomorphata</taxon>
        <taxon>Gobiaria</taxon>
        <taxon>Gobiiformes</taxon>
        <taxon>Gobioidei</taxon>
        <taxon>Gobiidae</taxon>
        <taxon>Gobiinae</taxon>
        <taxon>Knipowitschia</taxon>
    </lineage>
</organism>